<evidence type="ECO:0000259" key="11">
    <source>
        <dbReference type="PROSITE" id="PS51178"/>
    </source>
</evidence>
<keyword evidence="9" id="KW-0812">Transmembrane</keyword>
<keyword evidence="3" id="KW-0808">Transferase</keyword>
<dbReference type="SUPFAM" id="SSF56112">
    <property type="entry name" value="Protein kinase-like (PK-like)"/>
    <property type="match status" value="1"/>
</dbReference>
<comment type="caution">
    <text evidence="12">The sequence shown here is derived from an EMBL/GenBank/DDBJ whole genome shotgun (WGS) entry which is preliminary data.</text>
</comment>
<dbReference type="SMART" id="SM00740">
    <property type="entry name" value="PASTA"/>
    <property type="match status" value="2"/>
</dbReference>
<dbReference type="SMART" id="SM00220">
    <property type="entry name" value="S_TKc"/>
    <property type="match status" value="1"/>
</dbReference>
<proteinExistence type="predicted"/>
<dbReference type="PROSITE" id="PS00108">
    <property type="entry name" value="PROTEIN_KINASE_ST"/>
    <property type="match status" value="1"/>
</dbReference>
<dbReference type="InterPro" id="IPR011009">
    <property type="entry name" value="Kinase-like_dom_sf"/>
</dbReference>
<feature type="domain" description="PASTA" evidence="11">
    <location>
        <begin position="481"/>
        <end position="548"/>
    </location>
</feature>
<dbReference type="Gene3D" id="1.10.510.10">
    <property type="entry name" value="Transferase(Phosphotransferase) domain 1"/>
    <property type="match status" value="1"/>
</dbReference>
<reference evidence="12 13" key="1">
    <citation type="submission" date="2014-09" db="EMBL/GenBank/DDBJ databases">
        <title>High-quality draft genome sequence of Kocuria marina SO9-6, an actinobacterium isolated from a copper mine.</title>
        <authorList>
            <person name="Castro D.B."/>
            <person name="Pereira L.B."/>
            <person name="Silva M.V."/>
            <person name="Silva B.P."/>
            <person name="Zanardi B.R."/>
            <person name="Carlos C."/>
            <person name="Belgini D.R."/>
            <person name="Limache E.G."/>
            <person name="Lacerda G.V."/>
            <person name="Nery M.B."/>
            <person name="Gomes M.B."/>
            <person name="Souza S."/>
            <person name="Silva T.M."/>
            <person name="Rodrigues V.D."/>
            <person name="Paulino L.C."/>
            <person name="Vicentini R."/>
            <person name="Ferraz L.F."/>
            <person name="Ottoboni L.M."/>
        </authorList>
    </citation>
    <scope>NUCLEOTIDE SEQUENCE [LARGE SCALE GENOMIC DNA]</scope>
    <source>
        <strain evidence="12 13">SO9-6</strain>
    </source>
</reference>
<dbReference type="EC" id="2.7.11.1" evidence="1"/>
<comment type="catalytic activity">
    <reaction evidence="8">
        <text>L-seryl-[protein] + ATP = O-phospho-L-seryl-[protein] + ADP + H(+)</text>
        <dbReference type="Rhea" id="RHEA:17989"/>
        <dbReference type="Rhea" id="RHEA-COMP:9863"/>
        <dbReference type="Rhea" id="RHEA-COMP:11604"/>
        <dbReference type="ChEBI" id="CHEBI:15378"/>
        <dbReference type="ChEBI" id="CHEBI:29999"/>
        <dbReference type="ChEBI" id="CHEBI:30616"/>
        <dbReference type="ChEBI" id="CHEBI:83421"/>
        <dbReference type="ChEBI" id="CHEBI:456216"/>
        <dbReference type="EC" id="2.7.11.1"/>
    </reaction>
</comment>
<dbReference type="eggNOG" id="COG0515">
    <property type="taxonomic scope" value="Bacteria"/>
</dbReference>
<keyword evidence="9" id="KW-0472">Membrane</keyword>
<feature type="domain" description="PASTA" evidence="11">
    <location>
        <begin position="616"/>
        <end position="672"/>
    </location>
</feature>
<dbReference type="GO" id="GO:0005524">
    <property type="term" value="F:ATP binding"/>
    <property type="evidence" value="ECO:0007669"/>
    <property type="project" value="UniProtKB-KW"/>
</dbReference>
<dbReference type="Pfam" id="PF00069">
    <property type="entry name" value="Pkinase"/>
    <property type="match status" value="1"/>
</dbReference>
<evidence type="ECO:0000256" key="8">
    <source>
        <dbReference type="ARBA" id="ARBA00048679"/>
    </source>
</evidence>
<dbReference type="eggNOG" id="COG2815">
    <property type="taxonomic scope" value="Bacteria"/>
</dbReference>
<evidence type="ECO:0000256" key="2">
    <source>
        <dbReference type="ARBA" id="ARBA00022527"/>
    </source>
</evidence>
<keyword evidence="2 12" id="KW-0723">Serine/threonine-protein kinase</keyword>
<evidence type="ECO:0000313" key="12">
    <source>
        <dbReference type="EMBL" id="KHE74787.1"/>
    </source>
</evidence>
<dbReference type="InterPro" id="IPR000719">
    <property type="entry name" value="Prot_kinase_dom"/>
</dbReference>
<evidence type="ECO:0000256" key="7">
    <source>
        <dbReference type="ARBA" id="ARBA00047899"/>
    </source>
</evidence>
<comment type="catalytic activity">
    <reaction evidence="7">
        <text>L-threonyl-[protein] + ATP = O-phospho-L-threonyl-[protein] + ADP + H(+)</text>
        <dbReference type="Rhea" id="RHEA:46608"/>
        <dbReference type="Rhea" id="RHEA-COMP:11060"/>
        <dbReference type="Rhea" id="RHEA-COMP:11605"/>
        <dbReference type="ChEBI" id="CHEBI:15378"/>
        <dbReference type="ChEBI" id="CHEBI:30013"/>
        <dbReference type="ChEBI" id="CHEBI:30616"/>
        <dbReference type="ChEBI" id="CHEBI:61977"/>
        <dbReference type="ChEBI" id="CHEBI:456216"/>
        <dbReference type="EC" id="2.7.11.1"/>
    </reaction>
</comment>
<gene>
    <name evidence="12" type="ORF">AS25_02880</name>
</gene>
<dbReference type="Pfam" id="PF03793">
    <property type="entry name" value="PASTA"/>
    <property type="match status" value="2"/>
</dbReference>
<dbReference type="STRING" id="223184.AS25_02880"/>
<dbReference type="EMBL" id="JROM01000016">
    <property type="protein sequence ID" value="KHE74787.1"/>
    <property type="molecule type" value="Genomic_DNA"/>
</dbReference>
<dbReference type="PROSITE" id="PS51178">
    <property type="entry name" value="PASTA"/>
    <property type="match status" value="3"/>
</dbReference>
<dbReference type="AlphaFoldDB" id="A0A0B0DF30"/>
<evidence type="ECO:0000256" key="9">
    <source>
        <dbReference type="SAM" id="Phobius"/>
    </source>
</evidence>
<dbReference type="CDD" id="cd14014">
    <property type="entry name" value="STKc_PknB_like"/>
    <property type="match status" value="1"/>
</dbReference>
<keyword evidence="4" id="KW-0547">Nucleotide-binding</keyword>
<keyword evidence="6" id="KW-0067">ATP-binding</keyword>
<feature type="transmembrane region" description="Helical" evidence="9">
    <location>
        <begin position="452"/>
        <end position="476"/>
    </location>
</feature>
<name>A0A0B0DF30_9MICC</name>
<evidence type="ECO:0000259" key="10">
    <source>
        <dbReference type="PROSITE" id="PS50011"/>
    </source>
</evidence>
<feature type="domain" description="PASTA" evidence="11">
    <location>
        <begin position="549"/>
        <end position="615"/>
    </location>
</feature>
<evidence type="ECO:0000256" key="4">
    <source>
        <dbReference type="ARBA" id="ARBA00022741"/>
    </source>
</evidence>
<feature type="domain" description="Protein kinase" evidence="10">
    <location>
        <begin position="14"/>
        <end position="269"/>
    </location>
</feature>
<organism evidence="12 13">
    <name type="scientific">Kocuria marina</name>
    <dbReference type="NCBI Taxonomy" id="223184"/>
    <lineage>
        <taxon>Bacteria</taxon>
        <taxon>Bacillati</taxon>
        <taxon>Actinomycetota</taxon>
        <taxon>Actinomycetes</taxon>
        <taxon>Micrococcales</taxon>
        <taxon>Micrococcaceae</taxon>
        <taxon>Kocuria</taxon>
    </lineage>
</organism>
<dbReference type="GO" id="GO:0004674">
    <property type="term" value="F:protein serine/threonine kinase activity"/>
    <property type="evidence" value="ECO:0007669"/>
    <property type="project" value="UniProtKB-KW"/>
</dbReference>
<dbReference type="InterPro" id="IPR008271">
    <property type="entry name" value="Ser/Thr_kinase_AS"/>
</dbReference>
<evidence type="ECO:0000256" key="1">
    <source>
        <dbReference type="ARBA" id="ARBA00012513"/>
    </source>
</evidence>
<dbReference type="PANTHER" id="PTHR43289:SF34">
    <property type="entry name" value="SERINE_THREONINE-PROTEIN KINASE YBDM-RELATED"/>
    <property type="match status" value="1"/>
</dbReference>
<dbReference type="InterPro" id="IPR005543">
    <property type="entry name" value="PASTA_dom"/>
</dbReference>
<evidence type="ECO:0000256" key="6">
    <source>
        <dbReference type="ARBA" id="ARBA00022840"/>
    </source>
</evidence>
<keyword evidence="9" id="KW-1133">Transmembrane helix</keyword>
<dbReference type="PROSITE" id="PS50011">
    <property type="entry name" value="PROTEIN_KINASE_DOM"/>
    <property type="match status" value="1"/>
</dbReference>
<evidence type="ECO:0000313" key="13">
    <source>
        <dbReference type="Proteomes" id="UP000030664"/>
    </source>
</evidence>
<protein>
    <recommendedName>
        <fullName evidence="1">non-specific serine/threonine protein kinase</fullName>
        <ecNumber evidence="1">2.7.11.1</ecNumber>
    </recommendedName>
</protein>
<evidence type="ECO:0000256" key="3">
    <source>
        <dbReference type="ARBA" id="ARBA00022679"/>
    </source>
</evidence>
<dbReference type="Gene3D" id="3.30.200.20">
    <property type="entry name" value="Phosphorylase Kinase, domain 1"/>
    <property type="match status" value="1"/>
</dbReference>
<evidence type="ECO:0000256" key="5">
    <source>
        <dbReference type="ARBA" id="ARBA00022777"/>
    </source>
</evidence>
<dbReference type="RefSeq" id="WP_035961190.1">
    <property type="nucleotide sequence ID" value="NZ_JROM01000016.1"/>
</dbReference>
<keyword evidence="5 12" id="KW-0418">Kinase</keyword>
<sequence>MNDHRVGSLLEGRYQVRRLIARGGTATVYEGLDERLERPVALKIMHSHVADDPSFVARARREAKSAARLHHPNVVAVLDQGHTADGVLYLVLEYVDGPTLRDVVGREAPMTARRTLDLLIPVLRGLAQAHRIGLVHRDVKPENVLLTRDGQVKVADFGLTRAVDEHTTSTTVMGTVGYAAPELVGDGPVDQRSDVYAVGIMAYEMLTGSRPYTGTALQVATAHVSRDVPAPGGLAQGVPAALDEFVLRATSRDAAQRPADAAALLDLALAIRRSLPEQIDPPSLRDTDTVVLGGGSHASSGMAGPGAGVGATAAGASAAAGAADLPGAAAVPIAGGDAAEVPTQALGGVPTEALGGTPIEAFGAAPTEALSGTPTEALGGTPADPTGENATTPLGAQHTHVMGRPGGPEAGAPILPTFEPDATGTIAMTQVGSTAHRSPDTPRVRLNPQPPALHLAVGAVVFALLLSVAGFLGWWLGSAPGTASATVPAVAGQDTATAERALNSAGISNVGVRSTTSPEVPQGIVIATDPGASTTVRGIEQVNLVVSEGPARVSVPTVVGSASDDARAAITGAGLRVGEISREYSTQAADTVLAQSPAAGTSVDEGTAVALTLAADTPQGAPPNVVGQDADSARQSLEDQGYTVEINSPVGSHLNRVVRQREDGDTVILTVL</sequence>
<accession>A0A0B0DF30</accession>
<dbReference type="Proteomes" id="UP000030664">
    <property type="component" value="Unassembled WGS sequence"/>
</dbReference>
<dbReference type="FunFam" id="3.30.200.20:FF:000035">
    <property type="entry name" value="Serine/threonine protein kinase Stk1"/>
    <property type="match status" value="1"/>
</dbReference>
<dbReference type="CDD" id="cd06577">
    <property type="entry name" value="PASTA_pknB"/>
    <property type="match status" value="3"/>
</dbReference>
<dbReference type="PANTHER" id="PTHR43289">
    <property type="entry name" value="MITOGEN-ACTIVATED PROTEIN KINASE KINASE KINASE 20-RELATED"/>
    <property type="match status" value="1"/>
</dbReference>
<dbReference type="Gene3D" id="3.30.10.20">
    <property type="match status" value="2"/>
</dbReference>